<dbReference type="RefSeq" id="WP_296949909.1">
    <property type="nucleotide sequence ID" value="NZ_CALESN010000011.1"/>
</dbReference>
<feature type="compositionally biased region" description="Polar residues" evidence="1">
    <location>
        <begin position="89"/>
        <end position="107"/>
    </location>
</feature>
<evidence type="ECO:0000313" key="2">
    <source>
        <dbReference type="EMBL" id="SBW02711.1"/>
    </source>
</evidence>
<dbReference type="Pfam" id="PF11888">
    <property type="entry name" value="DUF3408"/>
    <property type="match status" value="1"/>
</dbReference>
<feature type="compositionally biased region" description="Basic and acidic residues" evidence="1">
    <location>
        <begin position="38"/>
        <end position="51"/>
    </location>
</feature>
<reference evidence="2" key="1">
    <citation type="submission" date="2016-04" db="EMBL/GenBank/DDBJ databases">
        <authorList>
            <person name="Evans L.H."/>
            <person name="Alamgir A."/>
            <person name="Owens N."/>
            <person name="Weber N.D."/>
            <person name="Virtaneva K."/>
            <person name="Barbian K."/>
            <person name="Babar A."/>
            <person name="Rosenke K."/>
        </authorList>
    </citation>
    <scope>NUCLEOTIDE SEQUENCE</scope>
    <source>
        <strain evidence="2">86-2</strain>
    </source>
</reference>
<accession>A0A212JTC2</accession>
<protein>
    <recommendedName>
        <fullName evidence="3">DUF3408 domain-containing protein</fullName>
    </recommendedName>
</protein>
<proteinExistence type="predicted"/>
<sequence length="189" mass="21625">MERKDSNNTVQTNSTEKKQVPSDWLPTSGGKTKSSEPTNKEMDVEFQKMLEEGVIDGISPNRNDTEEPEHSIGNNDIILSEGRNNATDSLQTDLQKQAVPTSSTASAMSKRISGKQRKELLEEYRETFLQIPTLEDRKPVFISREVRDQLDEIVRRLGGRRMSLSGFIENLARHHLEIYHDDVEVWKKL</sequence>
<feature type="region of interest" description="Disordered" evidence="1">
    <location>
        <begin position="89"/>
        <end position="114"/>
    </location>
</feature>
<dbReference type="EMBL" id="FLUL01000001">
    <property type="protein sequence ID" value="SBW02711.1"/>
    <property type="molecule type" value="Genomic_DNA"/>
</dbReference>
<feature type="region of interest" description="Disordered" evidence="1">
    <location>
        <begin position="1"/>
        <end position="76"/>
    </location>
</feature>
<evidence type="ECO:0000256" key="1">
    <source>
        <dbReference type="SAM" id="MobiDB-lite"/>
    </source>
</evidence>
<name>A0A212JTC2_9BACT</name>
<evidence type="ECO:0008006" key="3">
    <source>
        <dbReference type="Google" id="ProtNLM"/>
    </source>
</evidence>
<gene>
    <name evidence="2" type="ORF">KL86DYS2_12307</name>
</gene>
<dbReference type="AlphaFoldDB" id="A0A212JTC2"/>
<organism evidence="2">
    <name type="scientific">uncultured Dysgonomonas sp</name>
    <dbReference type="NCBI Taxonomy" id="206096"/>
    <lineage>
        <taxon>Bacteria</taxon>
        <taxon>Pseudomonadati</taxon>
        <taxon>Bacteroidota</taxon>
        <taxon>Bacteroidia</taxon>
        <taxon>Bacteroidales</taxon>
        <taxon>Dysgonomonadaceae</taxon>
        <taxon>Dysgonomonas</taxon>
        <taxon>environmental samples</taxon>
    </lineage>
</organism>
<dbReference type="InterPro" id="IPR021823">
    <property type="entry name" value="DUF3408"/>
</dbReference>